<keyword evidence="9" id="KW-0539">Nucleus</keyword>
<comment type="similarity">
    <text evidence="2">Belongs to the Mediator complex subunit 12 family.</text>
</comment>
<dbReference type="GO" id="GO:0016592">
    <property type="term" value="C:mediator complex"/>
    <property type="evidence" value="ECO:0007669"/>
    <property type="project" value="InterPro"/>
</dbReference>
<dbReference type="GO" id="GO:0003712">
    <property type="term" value="F:transcription coregulator activity"/>
    <property type="evidence" value="ECO:0007669"/>
    <property type="project" value="InterPro"/>
</dbReference>
<evidence type="ECO:0000256" key="8">
    <source>
        <dbReference type="ARBA" id="ARBA00023163"/>
    </source>
</evidence>
<dbReference type="InterPro" id="IPR057344">
    <property type="entry name" value="ARM_SRB8"/>
</dbReference>
<feature type="region of interest" description="Disordered" evidence="12">
    <location>
        <begin position="1381"/>
        <end position="1482"/>
    </location>
</feature>
<feature type="compositionally biased region" description="Polar residues" evidence="12">
    <location>
        <begin position="1443"/>
        <end position="1453"/>
    </location>
</feature>
<feature type="region of interest" description="Disordered" evidence="12">
    <location>
        <begin position="1"/>
        <end position="67"/>
    </location>
</feature>
<evidence type="ECO:0000256" key="6">
    <source>
        <dbReference type="ARBA" id="ARBA00023015"/>
    </source>
</evidence>
<feature type="domain" description="Mediator complex subunit Med12" evidence="13">
    <location>
        <begin position="223"/>
        <end position="286"/>
    </location>
</feature>
<evidence type="ECO:0000259" key="13">
    <source>
        <dbReference type="SMART" id="SM01281"/>
    </source>
</evidence>
<dbReference type="GO" id="GO:0006357">
    <property type="term" value="P:regulation of transcription by RNA polymerase II"/>
    <property type="evidence" value="ECO:0007669"/>
    <property type="project" value="InterPro"/>
</dbReference>
<gene>
    <name evidence="14" type="ORF">Ptr86124_009696</name>
</gene>
<dbReference type="EMBL" id="NRDI02000014">
    <property type="protein sequence ID" value="KAI1511292.1"/>
    <property type="molecule type" value="Genomic_DNA"/>
</dbReference>
<feature type="compositionally biased region" description="Low complexity" evidence="12">
    <location>
        <begin position="1465"/>
        <end position="1482"/>
    </location>
</feature>
<evidence type="ECO:0000313" key="14">
    <source>
        <dbReference type="EMBL" id="KAI1511292.1"/>
    </source>
</evidence>
<accession>A0A922N7T5</accession>
<keyword evidence="8" id="KW-0804">Transcription</keyword>
<evidence type="ECO:0000256" key="9">
    <source>
        <dbReference type="ARBA" id="ARBA00023242"/>
    </source>
</evidence>
<keyword evidence="5" id="KW-0678">Repressor</keyword>
<dbReference type="PANTHER" id="PTHR46567">
    <property type="entry name" value="MEDIATOR OF RNA POLYMERASE II TRANSCRIPTION SUBUNIT 12"/>
    <property type="match status" value="1"/>
</dbReference>
<comment type="subunit">
    <text evidence="3">Component of the SRB8-11 complex, which itself associates with the Mediator complex.</text>
</comment>
<evidence type="ECO:0000256" key="10">
    <source>
        <dbReference type="ARBA" id="ARBA00025661"/>
    </source>
</evidence>
<evidence type="ECO:0000256" key="7">
    <source>
        <dbReference type="ARBA" id="ARBA00023159"/>
    </source>
</evidence>
<evidence type="ECO:0000256" key="1">
    <source>
        <dbReference type="ARBA" id="ARBA00004123"/>
    </source>
</evidence>
<proteinExistence type="inferred from homology"/>
<keyword evidence="15" id="KW-1185">Reference proteome</keyword>
<dbReference type="InterPro" id="IPR019035">
    <property type="entry name" value="Mediator_Med12"/>
</dbReference>
<comment type="caution">
    <text evidence="14">The sequence shown here is derived from an EMBL/GenBank/DDBJ whole genome shotgun (WGS) entry which is preliminary data.</text>
</comment>
<evidence type="ECO:0000256" key="3">
    <source>
        <dbReference type="ARBA" id="ARBA00011629"/>
    </source>
</evidence>
<dbReference type="OMA" id="YPVRPWE"/>
<reference evidence="15" key="1">
    <citation type="journal article" date="2022" name="Microb. Genom.">
        <title>A global pangenome for the wheat fungal pathogen Pyrenophora tritici-repentis and prediction of effector protein structural homology.</title>
        <authorList>
            <person name="Moolhuijzen P.M."/>
            <person name="See P.T."/>
            <person name="Shi G."/>
            <person name="Powell H.R."/>
            <person name="Cockram J."/>
            <person name="Jorgensen L.N."/>
            <person name="Benslimane H."/>
            <person name="Strelkov S.E."/>
            <person name="Turner J."/>
            <person name="Liu Z."/>
            <person name="Moffat C.S."/>
        </authorList>
    </citation>
    <scope>NUCLEOTIDE SEQUENCE [LARGE SCALE GENOMIC DNA]</scope>
</reference>
<evidence type="ECO:0000256" key="12">
    <source>
        <dbReference type="SAM" id="MobiDB-lite"/>
    </source>
</evidence>
<keyword evidence="7" id="KW-0010">Activator</keyword>
<feature type="compositionally biased region" description="Basic and acidic residues" evidence="12">
    <location>
        <begin position="48"/>
        <end position="59"/>
    </location>
</feature>
<feature type="compositionally biased region" description="Low complexity" evidence="12">
    <location>
        <begin position="1396"/>
        <end position="1408"/>
    </location>
</feature>
<name>A0A922N7T5_9PLEO</name>
<evidence type="ECO:0000256" key="4">
    <source>
        <dbReference type="ARBA" id="ARBA00019622"/>
    </source>
</evidence>
<evidence type="ECO:0000256" key="2">
    <source>
        <dbReference type="ARBA" id="ARBA00010289"/>
    </source>
</evidence>
<comment type="function">
    <text evidence="10">Component of the SRB8-11 complex. The SRB8-11 complex is a regulatory module of the Mediator complex which is itself involved in regulation of basal and activated RNA polymerase II-dependent transcription. The SRB8-11 complex may be involved in the transcriptional repression of a subset of genes regulated by Mediator. It may inhibit the association of the Mediator complex with RNA polymerase II to form the holoenzyme complex.</text>
</comment>
<sequence length="1566" mass="173920">MTSRPGPGIHESLQNRGSGVPPRTQAQRRASKPAHTLLHPDCIDPALDDERPAAHHAAHDAACPPPRGRPPLFYTTIAQYPLDFHPHGLPYQPSVNLPVPPRPGLVHLRDAAHQRRILPGGSGVKDAPKSGAPEVIVPPVYFPGGKPADLFPWTGNNAEDNLTETLVKAGVSNKPQIMNESNTARPSLINNLKNKSGLSTLSTLFVAVLEKRQQTGRLQTPNTFKPPPRLTLRDSTREQWLHDLANPNTGLRRLSRTIPHGLTGKVLLEQCLNKNIPLPRALWLAKCVGINELRAHKRKGQAGTVTWGRGWTSSVEQFIDGVIGTIGQGDWKPRITYALQLATHLYKEHLLDDDHFLDWIVDGLGSCPSERLFIWLLIVSVSHYWADVSCCRRRGRRLAESLLNQLDKIYRVEDVNPYLAVLHYLENTVIRLIATIPACLLLPTAWAKYSPLLVQLAERRNHPHVTQAVRRLEQRNSRLLQSSKNLPSASQTPAGRVYRILDSVDYNRPVRIEDLSLDCMEVVADAPRLIDILLRWACSCYREGSHRIYLATRLLRKWAHLGADVYDGILSHFHELTWVATGESSILFKIVAELVRSKTFATGRYLQWLIATGSIGHSTDLSSPTAWALRLITEIPLTGLPEQIRLLRSTLLRGTIHSAEQEQHALCYVEHMISQSLPALFGHCNAATRLNESELDKLSSTVKLELGIWLRQHVAQYAEVNQHVPTKDPSVEETAAVSLLTPLDFHVVRSYLERFGDLAILADIVGIAISSLDPGVLAAAADTLNYHSKSFRAIGAFDPLYTRIAARYLALRTVRYPDRELLLSLSNLTRPTQADSQLSQLLSYDLGQLTQRNSLAACSPASDNMGEVMQTGSSSDDEIERILSSGNSMDQQMMSRVLRKIVGNLEEHAAKGSVQLNNQHAWFHRLRCFDESTFDMVVNEWLILSLMAQRTETLRVALPTLVGSGCIALSSFLDAIRACVAKFKTNPSEGGFRSALKGMHIILPSETLVQCCSPQDAYRYRLEQRRLCMAAESRFTHCISEMIGLGSMLSSQKVHAQLSHLLCSKPVLFLLKHHIITDPGYLSKLNTDASSHYFKQSLDILLDPNSHLRLSEKDPENRIVSVFALASELSLPICQAALEQIFSSGVASPGSSHETLSATLLSAIRTAVEEDQPSGLELLASLDAALTEQIRQHAERELISASTFLTIPSNVKADEFELVSPTVIQKFLTVIDLTSSKRTDTTDQSALLQALIERFKGIAQALDNNRLSILDVYAWLSALLRLVVSHASAMLSNATHPHQTAMMSAMAALLTHQSLELYPTITEHIFDVTVYLSDYISDDVRFHVTRLEGMKLANDSRCVFILGVTAPVDGWLVLAKPVSTPMNQVTSQPPTPAPLQTQSTPYQSPQSSAAGSATPQQRYMNQQQQQQQRQQQLQAAQQVQHMRASQQYHQHPQNKMLPVQLQRTPSSQASPSPLSQMQQMQQMQQRAMQPSLAYSQRPTPAAGQVHMGSQGQMGGQAPGKPQMRQERDVRYYPFVQPRWEILAESSGNPTGNETAINLSLFGARKV</sequence>
<feature type="region of interest" description="Disordered" evidence="12">
    <location>
        <begin position="1498"/>
        <end position="1523"/>
    </location>
</feature>
<organism evidence="14 15">
    <name type="scientific">Pyrenophora tritici-repentis</name>
    <dbReference type="NCBI Taxonomy" id="45151"/>
    <lineage>
        <taxon>Eukaryota</taxon>
        <taxon>Fungi</taxon>
        <taxon>Dikarya</taxon>
        <taxon>Ascomycota</taxon>
        <taxon>Pezizomycotina</taxon>
        <taxon>Dothideomycetes</taxon>
        <taxon>Pleosporomycetidae</taxon>
        <taxon>Pleosporales</taxon>
        <taxon>Pleosporineae</taxon>
        <taxon>Pleosporaceae</taxon>
        <taxon>Pyrenophora</taxon>
    </lineage>
</organism>
<dbReference type="OrthoDB" id="20828at2759"/>
<dbReference type="Pfam" id="PF25326">
    <property type="entry name" value="ARM_SRB8"/>
    <property type="match status" value="1"/>
</dbReference>
<dbReference type="PANTHER" id="PTHR46567:SF1">
    <property type="entry name" value="MEDIATOR OF RNA POLYMERASE II TRANSCRIPTION SUBUNIT 12"/>
    <property type="match status" value="1"/>
</dbReference>
<protein>
    <recommendedName>
        <fullName evidence="4">Mediator of RNA polymerase II transcription subunit 12</fullName>
    </recommendedName>
    <alternativeName>
        <fullName evidence="11">Mediator complex subunit 12</fullName>
    </alternativeName>
</protein>
<comment type="subcellular location">
    <subcellularLocation>
        <location evidence="1">Nucleus</location>
    </subcellularLocation>
</comment>
<dbReference type="Proteomes" id="UP000249757">
    <property type="component" value="Unassembled WGS sequence"/>
</dbReference>
<evidence type="ECO:0000256" key="11">
    <source>
        <dbReference type="ARBA" id="ARBA00032010"/>
    </source>
</evidence>
<evidence type="ECO:0000313" key="15">
    <source>
        <dbReference type="Proteomes" id="UP000249757"/>
    </source>
</evidence>
<evidence type="ECO:0000256" key="5">
    <source>
        <dbReference type="ARBA" id="ARBA00022491"/>
    </source>
</evidence>
<dbReference type="SMART" id="SM01281">
    <property type="entry name" value="Med12"/>
    <property type="match status" value="1"/>
</dbReference>
<feature type="compositionally biased region" description="Low complexity" evidence="12">
    <location>
        <begin position="1416"/>
        <end position="1440"/>
    </location>
</feature>
<dbReference type="Pfam" id="PF09497">
    <property type="entry name" value="Med12"/>
    <property type="match status" value="1"/>
</dbReference>
<keyword evidence="6" id="KW-0805">Transcription regulation</keyword>